<dbReference type="Pfam" id="PF01381">
    <property type="entry name" value="HTH_3"/>
    <property type="match status" value="1"/>
</dbReference>
<name>A0A0R2BBM1_9LACO</name>
<accession>A0A0R2BBM1</accession>
<keyword evidence="1" id="KW-0805">Transcription regulation</keyword>
<dbReference type="AlphaFoldDB" id="A0A0R2BBM1"/>
<dbReference type="SMART" id="SM00530">
    <property type="entry name" value="HTH_XRE"/>
    <property type="match status" value="1"/>
</dbReference>
<dbReference type="RefSeq" id="WP_057894046.1">
    <property type="nucleotide sequence ID" value="NZ_AYZQ01000001.1"/>
</dbReference>
<dbReference type="Gene3D" id="1.10.260.40">
    <property type="entry name" value="lambda repressor-like DNA-binding domains"/>
    <property type="match status" value="1"/>
</dbReference>
<dbReference type="GO" id="GO:0003677">
    <property type="term" value="F:DNA binding"/>
    <property type="evidence" value="ECO:0007669"/>
    <property type="project" value="UniProtKB-KW"/>
</dbReference>
<dbReference type="Gene3D" id="2.10.109.10">
    <property type="entry name" value="Umud Fragment, subunit A"/>
    <property type="match status" value="1"/>
</dbReference>
<gene>
    <name evidence="5" type="ORF">FC34_GL000764</name>
</gene>
<dbReference type="PATRIC" id="fig|1423727.3.peg.770"/>
<dbReference type="InterPro" id="IPR015927">
    <property type="entry name" value="Peptidase_S24_S26A/B/C"/>
</dbReference>
<proteinExistence type="predicted"/>
<evidence type="ECO:0000256" key="3">
    <source>
        <dbReference type="ARBA" id="ARBA00023163"/>
    </source>
</evidence>
<dbReference type="PANTHER" id="PTHR40661:SF1">
    <property type="entry name" value="HTH CRO_C1-TYPE DOMAIN-CONTAINING PROTEIN"/>
    <property type="match status" value="1"/>
</dbReference>
<dbReference type="OrthoDB" id="194368at2"/>
<dbReference type="InterPro" id="IPR039418">
    <property type="entry name" value="LexA-like"/>
</dbReference>
<sequence length="229" mass="25689">MFSNNLKYLRKSRGLDQAQLADALNKSASTISEWETNKYTPKIGILADIAGFFDVKLDDLMNEDLSQAKMFTAPKATIEDNLKDELHVSTYPYIPAEIAAGILTSVDPFTHEDIETIELSDIMLGRYAGRKDIVIMNINGESMNRVIPNHSLIAVQKVTDPADLKDGDIVVFADNGEYSVKRFYDDNKASVYTFSPDSTDERFRPMVYRHEDSDGLSIFGKVVVYTVVL</sequence>
<dbReference type="SUPFAM" id="SSF51306">
    <property type="entry name" value="LexA/Signal peptidase"/>
    <property type="match status" value="1"/>
</dbReference>
<keyword evidence="2" id="KW-0238">DNA-binding</keyword>
<dbReference type="CDD" id="cd00093">
    <property type="entry name" value="HTH_XRE"/>
    <property type="match status" value="1"/>
</dbReference>
<organism evidence="5 6">
    <name type="scientific">Lacticaseibacillus brantae DSM 23927</name>
    <dbReference type="NCBI Taxonomy" id="1423727"/>
    <lineage>
        <taxon>Bacteria</taxon>
        <taxon>Bacillati</taxon>
        <taxon>Bacillota</taxon>
        <taxon>Bacilli</taxon>
        <taxon>Lactobacillales</taxon>
        <taxon>Lactobacillaceae</taxon>
        <taxon>Lacticaseibacillus</taxon>
    </lineage>
</organism>
<comment type="caution">
    <text evidence="5">The sequence shown here is derived from an EMBL/GenBank/DDBJ whole genome shotgun (WGS) entry which is preliminary data.</text>
</comment>
<keyword evidence="6" id="KW-1185">Reference proteome</keyword>
<feature type="domain" description="HTH cro/C1-type" evidence="4">
    <location>
        <begin position="6"/>
        <end position="60"/>
    </location>
</feature>
<protein>
    <submittedName>
        <fullName evidence="5">Phage-related Cro CI family transcription regulator</fullName>
    </submittedName>
</protein>
<keyword evidence="3" id="KW-0804">Transcription</keyword>
<dbReference type="SUPFAM" id="SSF47413">
    <property type="entry name" value="lambda repressor-like DNA-binding domains"/>
    <property type="match status" value="1"/>
</dbReference>
<reference evidence="5 6" key="1">
    <citation type="journal article" date="2015" name="Genome Announc.">
        <title>Expanding the biotechnology potential of lactobacilli through comparative genomics of 213 strains and associated genera.</title>
        <authorList>
            <person name="Sun Z."/>
            <person name="Harris H.M."/>
            <person name="McCann A."/>
            <person name="Guo C."/>
            <person name="Argimon S."/>
            <person name="Zhang W."/>
            <person name="Yang X."/>
            <person name="Jeffery I.B."/>
            <person name="Cooney J.C."/>
            <person name="Kagawa T.F."/>
            <person name="Liu W."/>
            <person name="Song Y."/>
            <person name="Salvetti E."/>
            <person name="Wrobel A."/>
            <person name="Rasinkangas P."/>
            <person name="Parkhill J."/>
            <person name="Rea M.C."/>
            <person name="O'Sullivan O."/>
            <person name="Ritari J."/>
            <person name="Douillard F.P."/>
            <person name="Paul Ross R."/>
            <person name="Yang R."/>
            <person name="Briner A.E."/>
            <person name="Felis G.E."/>
            <person name="de Vos W.M."/>
            <person name="Barrangou R."/>
            <person name="Klaenhammer T.R."/>
            <person name="Caufield P.W."/>
            <person name="Cui Y."/>
            <person name="Zhang H."/>
            <person name="O'Toole P.W."/>
        </authorList>
    </citation>
    <scope>NUCLEOTIDE SEQUENCE [LARGE SCALE GENOMIC DNA]</scope>
    <source>
        <strain evidence="5 6">DSM 23927</strain>
    </source>
</reference>
<evidence type="ECO:0000313" key="5">
    <source>
        <dbReference type="EMBL" id="KRM73043.1"/>
    </source>
</evidence>
<dbReference type="Pfam" id="PF00717">
    <property type="entry name" value="Peptidase_S24"/>
    <property type="match status" value="1"/>
</dbReference>
<dbReference type="InterPro" id="IPR036286">
    <property type="entry name" value="LexA/Signal_pep-like_sf"/>
</dbReference>
<dbReference type="Proteomes" id="UP000051672">
    <property type="component" value="Unassembled WGS sequence"/>
</dbReference>
<evidence type="ECO:0000256" key="2">
    <source>
        <dbReference type="ARBA" id="ARBA00023125"/>
    </source>
</evidence>
<dbReference type="PANTHER" id="PTHR40661">
    <property type="match status" value="1"/>
</dbReference>
<evidence type="ECO:0000313" key="6">
    <source>
        <dbReference type="Proteomes" id="UP000051672"/>
    </source>
</evidence>
<dbReference type="InterPro" id="IPR001387">
    <property type="entry name" value="Cro/C1-type_HTH"/>
</dbReference>
<evidence type="ECO:0000256" key="1">
    <source>
        <dbReference type="ARBA" id="ARBA00023015"/>
    </source>
</evidence>
<dbReference type="EMBL" id="AYZQ01000001">
    <property type="protein sequence ID" value="KRM73043.1"/>
    <property type="molecule type" value="Genomic_DNA"/>
</dbReference>
<evidence type="ECO:0000259" key="4">
    <source>
        <dbReference type="PROSITE" id="PS50943"/>
    </source>
</evidence>
<dbReference type="STRING" id="1423727.FC34_GL000764"/>
<dbReference type="InterPro" id="IPR010982">
    <property type="entry name" value="Lambda_DNA-bd_dom_sf"/>
</dbReference>
<dbReference type="PROSITE" id="PS50943">
    <property type="entry name" value="HTH_CROC1"/>
    <property type="match status" value="1"/>
</dbReference>
<dbReference type="CDD" id="cd06529">
    <property type="entry name" value="S24_LexA-like"/>
    <property type="match status" value="1"/>
</dbReference>